<feature type="transmembrane region" description="Helical" evidence="1">
    <location>
        <begin position="95"/>
        <end position="114"/>
    </location>
</feature>
<keyword evidence="1" id="KW-0472">Membrane</keyword>
<protein>
    <submittedName>
        <fullName evidence="2">Uncharacterized protein</fullName>
    </submittedName>
</protein>
<keyword evidence="1" id="KW-0812">Transmembrane</keyword>
<reference evidence="2 3" key="1">
    <citation type="journal article" date="2015" name="Genome Announc.">
        <title>Draft Genome Sequence and Gene Annotation of the Entomopathogenic Fungus Verticillium hemipterigenum.</title>
        <authorList>
            <person name="Horn F."/>
            <person name="Habel A."/>
            <person name="Scharf D.H."/>
            <person name="Dworschak J."/>
            <person name="Brakhage A.A."/>
            <person name="Guthke R."/>
            <person name="Hertweck C."/>
            <person name="Linde J."/>
        </authorList>
    </citation>
    <scope>NUCLEOTIDE SEQUENCE [LARGE SCALE GENOMIC DNA]</scope>
</reference>
<proteinExistence type="predicted"/>
<sequence>MATTSPSPVASGLKNQLSMSDFEMEASSIETSSRIRTLRAINALRSALTWLSIVLAVVVLGVSADALDTYYATSVGPEFFLQLWPAQFDVRPTQAFVAGSVVVLVANLVAQVLGEIRAPARYPYRGMYAVAGSLVGFIGALVAIGFYYSVNASTSIDTLQSWSCRWEHVAMGSRPHFGTLCKESKAGLALATLLVPLQIIVLGVACFQATLDRKVGHLPLKRG</sequence>
<dbReference type="OrthoDB" id="3890746at2759"/>
<dbReference type="HOGENOM" id="CLU_090736_0_0_1"/>
<name>A0A0A1SM82_9HYPO</name>
<dbReference type="EMBL" id="CDHN01000001">
    <property type="protein sequence ID" value="CEJ81433.1"/>
    <property type="molecule type" value="Genomic_DNA"/>
</dbReference>
<dbReference type="AlphaFoldDB" id="A0A0A1SM82"/>
<accession>A0A0A1SM82</accession>
<gene>
    <name evidence="2" type="ORF">VHEMI01555</name>
</gene>
<feature type="transmembrane region" description="Helical" evidence="1">
    <location>
        <begin position="43"/>
        <end position="64"/>
    </location>
</feature>
<organism evidence="2 3">
    <name type="scientific">[Torrubiella] hemipterigena</name>
    <dbReference type="NCBI Taxonomy" id="1531966"/>
    <lineage>
        <taxon>Eukaryota</taxon>
        <taxon>Fungi</taxon>
        <taxon>Dikarya</taxon>
        <taxon>Ascomycota</taxon>
        <taxon>Pezizomycotina</taxon>
        <taxon>Sordariomycetes</taxon>
        <taxon>Hypocreomycetidae</taxon>
        <taxon>Hypocreales</taxon>
        <taxon>Clavicipitaceae</taxon>
        <taxon>Clavicipitaceae incertae sedis</taxon>
        <taxon>'Torrubiella' clade</taxon>
    </lineage>
</organism>
<keyword evidence="3" id="KW-1185">Reference proteome</keyword>
<evidence type="ECO:0000313" key="3">
    <source>
        <dbReference type="Proteomes" id="UP000039046"/>
    </source>
</evidence>
<evidence type="ECO:0000256" key="1">
    <source>
        <dbReference type="SAM" id="Phobius"/>
    </source>
</evidence>
<keyword evidence="1" id="KW-1133">Transmembrane helix</keyword>
<feature type="transmembrane region" description="Helical" evidence="1">
    <location>
        <begin position="126"/>
        <end position="148"/>
    </location>
</feature>
<feature type="transmembrane region" description="Helical" evidence="1">
    <location>
        <begin position="188"/>
        <end position="211"/>
    </location>
</feature>
<evidence type="ECO:0000313" key="2">
    <source>
        <dbReference type="EMBL" id="CEJ81433.1"/>
    </source>
</evidence>
<dbReference type="Proteomes" id="UP000039046">
    <property type="component" value="Unassembled WGS sequence"/>
</dbReference>